<name>Q5JH63_THEKO</name>
<dbReference type="AlphaFoldDB" id="Q5JH63"/>
<dbReference type="eggNOG" id="arCOG07076">
    <property type="taxonomic scope" value="Archaea"/>
</dbReference>
<keyword evidence="2" id="KW-1185">Reference proteome</keyword>
<dbReference type="EMBL" id="AP006878">
    <property type="protein sequence ID" value="BAD85652.1"/>
    <property type="molecule type" value="Genomic_DNA"/>
</dbReference>
<dbReference type="EnsemblBacteria" id="BAD85652">
    <property type="protein sequence ID" value="BAD85652"/>
    <property type="gene ID" value="TK1463"/>
</dbReference>
<sequence>MCLSQNIVQTTVRGASMKWKPLFAVLLGLLVVGSVVLAEVRGYEEVGVSPSPQKEPSLPLPVPGDNVALKTFSGKSSTQMAEQFLQKYWDRLTLRINLEEFSNATFVGIALRRLPSGAYAPLYYLGYDVKASDVEVMTKSFYIEARKFGKLPLKVRGALADEPPREWTSIGRISTVTTSEEITTREGHKVHVYNKLGADFWVAEARMGYYYYVYMSHEAKVPSERDFPKNFRVAVKEVRERATILNPSPEQAYFGVGSFRPEGSGSSSEPTVTWGLNIGIDAKGLPSAAAGFSETYTKGLIFKWYTDDIDANRDIEFQFYDLKKKGLLSSSPAWGKIFVAHPVVVPFVKKGTPFHMIELKLRGEAEFVYEEDVIICLGYNCWVSHPRHTVQAPPIEFTVEMYPWFINRR</sequence>
<accession>Q5JH63</accession>
<gene>
    <name evidence="1" type="ordered locus">TK1463</name>
</gene>
<dbReference type="STRING" id="69014.TK1463"/>
<dbReference type="InParanoid" id="Q5JH63"/>
<reference evidence="1 2" key="1">
    <citation type="journal article" date="2005" name="Genome Res.">
        <title>Complete genome sequence of the hyperthermophilic archaeon Thermococcus kodakaraensis KOD1 and comparison with Pyrococcus genomes.</title>
        <authorList>
            <person name="Fukui T."/>
            <person name="Atomi H."/>
            <person name="Kanai T."/>
            <person name="Matsumi R."/>
            <person name="Fujiwara S."/>
            <person name="Imanaka T."/>
        </authorList>
    </citation>
    <scope>NUCLEOTIDE SEQUENCE [LARGE SCALE GENOMIC DNA]</scope>
    <source>
        <strain evidence="2">ATCC BAA-918 / JCM 12380 / KOD1</strain>
    </source>
</reference>
<organism evidence="1 2">
    <name type="scientific">Thermococcus kodakarensis (strain ATCC BAA-918 / JCM 12380 / KOD1)</name>
    <name type="common">Pyrococcus kodakaraensis (strain KOD1)</name>
    <dbReference type="NCBI Taxonomy" id="69014"/>
    <lineage>
        <taxon>Archaea</taxon>
        <taxon>Methanobacteriati</taxon>
        <taxon>Methanobacteriota</taxon>
        <taxon>Thermococci</taxon>
        <taxon>Thermococcales</taxon>
        <taxon>Thermococcaceae</taxon>
        <taxon>Thermococcus</taxon>
    </lineage>
</organism>
<dbReference type="KEGG" id="tko:TK1463"/>
<dbReference type="PhylomeDB" id="Q5JH63"/>
<dbReference type="HOGENOM" id="CLU_695633_0_0_2"/>
<evidence type="ECO:0000313" key="1">
    <source>
        <dbReference type="EMBL" id="BAD85652.1"/>
    </source>
</evidence>
<dbReference type="PATRIC" id="fig|69014.16.peg.1424"/>
<evidence type="ECO:0000313" key="2">
    <source>
        <dbReference type="Proteomes" id="UP000000536"/>
    </source>
</evidence>
<protein>
    <submittedName>
        <fullName evidence="1">Uncharacterized protein</fullName>
    </submittedName>
</protein>
<proteinExistence type="predicted"/>
<dbReference type="Proteomes" id="UP000000536">
    <property type="component" value="Chromosome"/>
</dbReference>